<evidence type="ECO:0000313" key="1">
    <source>
        <dbReference type="EMBL" id="KFE65377.1"/>
    </source>
</evidence>
<keyword evidence="2" id="KW-1185">Reference proteome</keyword>
<name>A0A085WCG4_9BACT</name>
<protein>
    <submittedName>
        <fullName evidence="1">Uncharacterized protein</fullName>
    </submittedName>
</protein>
<organism evidence="1 2">
    <name type="scientific">Hyalangium minutum</name>
    <dbReference type="NCBI Taxonomy" id="394096"/>
    <lineage>
        <taxon>Bacteria</taxon>
        <taxon>Pseudomonadati</taxon>
        <taxon>Myxococcota</taxon>
        <taxon>Myxococcia</taxon>
        <taxon>Myxococcales</taxon>
        <taxon>Cystobacterineae</taxon>
        <taxon>Archangiaceae</taxon>
        <taxon>Hyalangium</taxon>
    </lineage>
</organism>
<dbReference type="AlphaFoldDB" id="A0A085WCG4"/>
<proteinExistence type="predicted"/>
<reference evidence="1 2" key="1">
    <citation type="submission" date="2014-04" db="EMBL/GenBank/DDBJ databases">
        <title>Genome assembly of Hyalangium minutum DSM 14724.</title>
        <authorList>
            <person name="Sharma G."/>
            <person name="Subramanian S."/>
        </authorList>
    </citation>
    <scope>NUCLEOTIDE SEQUENCE [LARGE SCALE GENOMIC DNA]</scope>
    <source>
        <strain evidence="1 2">DSM 14724</strain>
    </source>
</reference>
<comment type="caution">
    <text evidence="1">The sequence shown here is derived from an EMBL/GenBank/DDBJ whole genome shotgun (WGS) entry which is preliminary data.</text>
</comment>
<accession>A0A085WCG4</accession>
<dbReference type="Proteomes" id="UP000028725">
    <property type="component" value="Unassembled WGS sequence"/>
</dbReference>
<dbReference type="EMBL" id="JMCB01000012">
    <property type="protein sequence ID" value="KFE65377.1"/>
    <property type="molecule type" value="Genomic_DNA"/>
</dbReference>
<evidence type="ECO:0000313" key="2">
    <source>
        <dbReference type="Proteomes" id="UP000028725"/>
    </source>
</evidence>
<dbReference type="STRING" id="394096.DB31_1493"/>
<gene>
    <name evidence="1" type="ORF">DB31_1493</name>
</gene>
<sequence>MVVRPEAHTFLTPELDRLLRLGLAGRLEVELTLLRRRKLWFDEQVDSAKLTQVLSFSKGEYLLDGRALPPGASVLELERTAWTLKDSPQSSDSLVVQVDVRLQVVTAASLGKVATWLTQGESMGEERSAVSRNLLRTVAEDLTRGASGRCDVSPAQ</sequence>